<feature type="region of interest" description="Disordered" evidence="1">
    <location>
        <begin position="182"/>
        <end position="221"/>
    </location>
</feature>
<dbReference type="EMBL" id="JABXXO010000002">
    <property type="protein sequence ID" value="KAF7783393.1"/>
    <property type="molecule type" value="Genomic_DNA"/>
</dbReference>
<evidence type="ECO:0000313" key="3">
    <source>
        <dbReference type="Proteomes" id="UP000629468"/>
    </source>
</evidence>
<sequence>MPARRLTYYSRRPYHPRREYVDESPFIDPPHEGSDPDFPPVLCGSLPPLFPGPSGTNLGTEPAVQDQNQHVPLAPRSSLAAVRATATDPDFPTDPGSPPDPDFPPARRGSLPPLFPGPSGAHSNAEPAAQDQHNRSQHVPTAPRSLLAVTRAAANSANSVVSKQVPAIEQGHSKKRAVAAANQGCTKKRASSRGGRQLLVAEKNKHSLLHSIRRKHGKRVG</sequence>
<proteinExistence type="predicted"/>
<feature type="region of interest" description="Disordered" evidence="1">
    <location>
        <begin position="1"/>
        <end position="145"/>
    </location>
</feature>
<accession>A0A8H7F9S0</accession>
<organism evidence="2 3">
    <name type="scientific">Agaricus bisporus var. burnettii</name>
    <dbReference type="NCBI Taxonomy" id="192524"/>
    <lineage>
        <taxon>Eukaryota</taxon>
        <taxon>Fungi</taxon>
        <taxon>Dikarya</taxon>
        <taxon>Basidiomycota</taxon>
        <taxon>Agaricomycotina</taxon>
        <taxon>Agaricomycetes</taxon>
        <taxon>Agaricomycetidae</taxon>
        <taxon>Agaricales</taxon>
        <taxon>Agaricineae</taxon>
        <taxon>Agaricaceae</taxon>
        <taxon>Agaricus</taxon>
    </lineage>
</organism>
<feature type="compositionally biased region" description="Low complexity" evidence="1">
    <location>
        <begin position="44"/>
        <end position="55"/>
    </location>
</feature>
<evidence type="ECO:0000313" key="2">
    <source>
        <dbReference type="EMBL" id="KAF7783393.1"/>
    </source>
</evidence>
<reference evidence="2 3" key="1">
    <citation type="journal article" name="Sci. Rep.">
        <title>Telomere-to-telomere assembled and centromere annotated genomes of the two main subspecies of the button mushroom Agaricus bisporus reveal especially polymorphic chromosome ends.</title>
        <authorList>
            <person name="Sonnenberg A.S.M."/>
            <person name="Sedaghat-Telgerd N."/>
            <person name="Lavrijssen B."/>
            <person name="Ohm R.A."/>
            <person name="Hendrickx P.M."/>
            <person name="Scholtmeijer K."/>
            <person name="Baars J.J.P."/>
            <person name="van Peer A."/>
        </authorList>
    </citation>
    <scope>NUCLEOTIDE SEQUENCE [LARGE SCALE GENOMIC DNA]</scope>
    <source>
        <strain evidence="2 3">H119_p4</strain>
    </source>
</reference>
<dbReference type="Proteomes" id="UP000629468">
    <property type="component" value="Unassembled WGS sequence"/>
</dbReference>
<protein>
    <submittedName>
        <fullName evidence="2">Uncharacterized protein</fullName>
    </submittedName>
</protein>
<evidence type="ECO:0000256" key="1">
    <source>
        <dbReference type="SAM" id="MobiDB-lite"/>
    </source>
</evidence>
<gene>
    <name evidence="2" type="ORF">Agabi119p4_1417</name>
</gene>
<feature type="compositionally biased region" description="Pro residues" evidence="1">
    <location>
        <begin position="95"/>
        <end position="104"/>
    </location>
</feature>
<dbReference type="AlphaFoldDB" id="A0A8H7F9S0"/>
<feature type="compositionally biased region" description="Basic residues" evidence="1">
    <location>
        <begin position="206"/>
        <end position="221"/>
    </location>
</feature>
<comment type="caution">
    <text evidence="2">The sequence shown here is derived from an EMBL/GenBank/DDBJ whole genome shotgun (WGS) entry which is preliminary data.</text>
</comment>
<name>A0A8H7F9S0_AGABI</name>
<feature type="compositionally biased region" description="Low complexity" evidence="1">
    <location>
        <begin position="109"/>
        <end position="120"/>
    </location>
</feature>